<keyword evidence="2" id="KW-0378">Hydrolase</keyword>
<dbReference type="InterPro" id="IPR001394">
    <property type="entry name" value="Peptidase_C19_UCH"/>
</dbReference>
<dbReference type="GO" id="GO:0016579">
    <property type="term" value="P:protein deubiquitination"/>
    <property type="evidence" value="ECO:0007669"/>
    <property type="project" value="InterPro"/>
</dbReference>
<evidence type="ECO:0000259" key="1">
    <source>
        <dbReference type="PROSITE" id="PS50235"/>
    </source>
</evidence>
<dbReference type="InterPro" id="IPR028889">
    <property type="entry name" value="USP"/>
</dbReference>
<dbReference type="SUPFAM" id="SSF54001">
    <property type="entry name" value="Cysteine proteinases"/>
    <property type="match status" value="1"/>
</dbReference>
<organism evidence="2 3">
    <name type="scientific">Fadolivirus FV1/VV64</name>
    <dbReference type="NCBI Taxonomy" id="3070911"/>
    <lineage>
        <taxon>Viruses</taxon>
        <taxon>Varidnaviria</taxon>
        <taxon>Bamfordvirae</taxon>
        <taxon>Nucleocytoviricota</taxon>
        <taxon>Megaviricetes</taxon>
        <taxon>Imitervirales</taxon>
        <taxon>Mimiviridae</taxon>
        <taxon>Klosneuvirinae</taxon>
        <taxon>Fadolivirus</taxon>
        <taxon>Fadolivirus algeromassiliense</taxon>
    </lineage>
</organism>
<sequence>MEPFIVENAGNTCYIDSLLMALFYSPTHIERLLNKEIKNTMGLYLQEYIKHEFVNKARSSLTITCNEIEMIRALCFQLGWRKSANDNSNNDEYISQQDVNEFYIFLMDIFENDCIEITKTTISDNVDDKIEDNKIEKIPFIPLALPESTTSITVKDLLSNWLTDNISDIKTSDNINKKQLHIYNIANVPYILCLSINRFNNHGIRIDTDVIIQKKICPYDKKFINQDEWSFHAAICHRGVTNKSGHYYCLLQVNNIWYIFDDLDIPCMREVRMDDKSVTDMIKKDCVFLIYKLV</sequence>
<dbReference type="Gene3D" id="3.90.70.10">
    <property type="entry name" value="Cysteine proteinases"/>
    <property type="match status" value="1"/>
</dbReference>
<name>A0A7D3R0G8_9VIRU</name>
<accession>A0A7D3R0G8</accession>
<dbReference type="Pfam" id="PF00443">
    <property type="entry name" value="UCH"/>
    <property type="match status" value="1"/>
</dbReference>
<keyword evidence="3" id="KW-1185">Reference proteome</keyword>
<dbReference type="PROSITE" id="PS50235">
    <property type="entry name" value="USP_3"/>
    <property type="match status" value="1"/>
</dbReference>
<dbReference type="CDD" id="cd02257">
    <property type="entry name" value="Peptidase_C19"/>
    <property type="match status" value="1"/>
</dbReference>
<feature type="domain" description="USP" evidence="1">
    <location>
        <begin position="4"/>
        <end position="294"/>
    </location>
</feature>
<dbReference type="InterPro" id="IPR050164">
    <property type="entry name" value="Peptidase_C19"/>
</dbReference>
<dbReference type="PANTHER" id="PTHR24006">
    <property type="entry name" value="UBIQUITIN CARBOXYL-TERMINAL HYDROLASE"/>
    <property type="match status" value="1"/>
</dbReference>
<gene>
    <name evidence="2" type="ORF">Fadolivirus_1_224</name>
</gene>
<evidence type="ECO:0000313" key="2">
    <source>
        <dbReference type="EMBL" id="QKF93682.1"/>
    </source>
</evidence>
<protein>
    <submittedName>
        <fullName evidence="2">Ubiquitin carboxyl-terminal hydrolase</fullName>
    </submittedName>
</protein>
<dbReference type="Proteomes" id="UP001162001">
    <property type="component" value="Segment"/>
</dbReference>
<dbReference type="GO" id="GO:0004843">
    <property type="term" value="F:cysteine-type deubiquitinase activity"/>
    <property type="evidence" value="ECO:0007669"/>
    <property type="project" value="InterPro"/>
</dbReference>
<dbReference type="EMBL" id="MT418680">
    <property type="protein sequence ID" value="QKF93682.1"/>
    <property type="molecule type" value="Genomic_DNA"/>
</dbReference>
<dbReference type="InterPro" id="IPR038765">
    <property type="entry name" value="Papain-like_cys_pep_sf"/>
</dbReference>
<reference evidence="2 3" key="1">
    <citation type="submission" date="2020-04" db="EMBL/GenBank/DDBJ databases">
        <title>Advantages and limits of metagenomic assembly and binning of a giant virus.</title>
        <authorList>
            <person name="Schulz F."/>
            <person name="Andreani J."/>
            <person name="Francis R."/>
            <person name="Boudjemaa H."/>
            <person name="Bou Khalil J.Y."/>
            <person name="Lee J."/>
            <person name="La Scola B."/>
            <person name="Woyke T."/>
        </authorList>
    </citation>
    <scope>NUCLEOTIDE SEQUENCE [LARGE SCALE GENOMIC DNA]</scope>
    <source>
        <strain evidence="2 3">FV1/VV64</strain>
    </source>
</reference>
<proteinExistence type="predicted"/>
<evidence type="ECO:0000313" key="3">
    <source>
        <dbReference type="Proteomes" id="UP001162001"/>
    </source>
</evidence>